<feature type="compositionally biased region" description="Basic and acidic residues" evidence="1">
    <location>
        <begin position="189"/>
        <end position="203"/>
    </location>
</feature>
<feature type="compositionally biased region" description="Acidic residues" evidence="1">
    <location>
        <begin position="391"/>
        <end position="408"/>
    </location>
</feature>
<dbReference type="Proteomes" id="UP000031512">
    <property type="component" value="Chromosome 3"/>
</dbReference>
<evidence type="ECO:0000256" key="2">
    <source>
        <dbReference type="SAM" id="SignalP"/>
    </source>
</evidence>
<feature type="region of interest" description="Disordered" evidence="1">
    <location>
        <begin position="387"/>
        <end position="412"/>
    </location>
</feature>
<reference evidence="3 4" key="1">
    <citation type="journal article" date="2012" name="BMC Genomics">
        <title>Comparative genomic analysis and phylogenetic position of Theileria equi.</title>
        <authorList>
            <person name="Kappmeyer L.S."/>
            <person name="Thiagarajan M."/>
            <person name="Herndon D.R."/>
            <person name="Ramsay J.D."/>
            <person name="Caler E."/>
            <person name="Djikeng A."/>
            <person name="Gillespie J.J."/>
            <person name="Lau A.O."/>
            <person name="Roalson E.H."/>
            <person name="Silva J.C."/>
            <person name="Silva M.G."/>
            <person name="Suarez C.E."/>
            <person name="Ueti M.W."/>
            <person name="Nene V.M."/>
            <person name="Mealey R.H."/>
            <person name="Knowles D.P."/>
            <person name="Brayton K.A."/>
        </authorList>
    </citation>
    <scope>NUCLEOTIDE SEQUENCE [LARGE SCALE GENOMIC DNA]</scope>
    <source>
        <strain evidence="3 4">WA</strain>
    </source>
</reference>
<organism evidence="3 4">
    <name type="scientific">Theileria equi strain WA</name>
    <dbReference type="NCBI Taxonomy" id="1537102"/>
    <lineage>
        <taxon>Eukaryota</taxon>
        <taxon>Sar</taxon>
        <taxon>Alveolata</taxon>
        <taxon>Apicomplexa</taxon>
        <taxon>Aconoidasida</taxon>
        <taxon>Piroplasmida</taxon>
        <taxon>Theileriidae</taxon>
        <taxon>Theileria</taxon>
    </lineage>
</organism>
<dbReference type="GeneID" id="15804648"/>
<evidence type="ECO:0000313" key="4">
    <source>
        <dbReference type="Proteomes" id="UP000031512"/>
    </source>
</evidence>
<proteinExistence type="predicted"/>
<name>L0AYN8_THEEQ</name>
<evidence type="ECO:0000256" key="1">
    <source>
        <dbReference type="SAM" id="MobiDB-lite"/>
    </source>
</evidence>
<dbReference type="KEGG" id="beq:BEWA_000850"/>
<sequence length="433" mass="50056">MEYQRVPVMLVIGLLALTHAVDPESSTRDKLVELKEQLEENIDQVSKITNDGRELTGKMTRLISMIKELIIGSTKSFRREVSKMTRIEREINDALRDAYPKLTSIGNSSTQMLSDIDELLMNPAAEDVIAEKIAEAEQLLQDDGAVLREIDEKRAVWDSRFGEISRMGKIIKLHFLFRSAKRLFWDSGDDKKDPPINEVKPESEDGDSESDSSKAQNSKTLENLTEIQTNLKKFMIHLNTAKEDVYQRMKRARELCDESKRYVRGSRGVENAHRDLMENKRRIDDIGVPAVRLIEDKEKDVGRNIDTINNCINTINWNQGREFFSEDMKERCKNEMSTTPEDYLRDVARKVEEMDDIIMTMERIVKEEEYGETNVFGRTRARRIRRHKDMVDDDQDTNVDPEPDVQEDEKEKNGFDNVSMLVITAILLTTLCI</sequence>
<dbReference type="AlphaFoldDB" id="L0AYN8"/>
<feature type="region of interest" description="Disordered" evidence="1">
    <location>
        <begin position="189"/>
        <end position="221"/>
    </location>
</feature>
<evidence type="ECO:0000313" key="3">
    <source>
        <dbReference type="EMBL" id="AFZ80680.1"/>
    </source>
</evidence>
<feature type="chain" id="PRO_5003939344" evidence="2">
    <location>
        <begin position="21"/>
        <end position="433"/>
    </location>
</feature>
<dbReference type="VEuPathDB" id="PiroplasmaDB:BEWA_000850"/>
<dbReference type="EMBL" id="CP001670">
    <property type="protein sequence ID" value="AFZ80680.1"/>
    <property type="molecule type" value="Genomic_DNA"/>
</dbReference>
<gene>
    <name evidence="3" type="ORF">BEWA_000850</name>
</gene>
<protein>
    <submittedName>
        <fullName evidence="3">Signal peptide-containing protein</fullName>
    </submittedName>
</protein>
<feature type="signal peptide" evidence="2">
    <location>
        <begin position="1"/>
        <end position="20"/>
    </location>
</feature>
<dbReference type="RefSeq" id="XP_004830346.1">
    <property type="nucleotide sequence ID" value="XM_004830289.1"/>
</dbReference>
<keyword evidence="4" id="KW-1185">Reference proteome</keyword>
<keyword evidence="2" id="KW-0732">Signal</keyword>
<accession>L0AYN8</accession>